<organism evidence="1 2">
    <name type="scientific">Pseudoalteromonas rubra</name>
    <dbReference type="NCBI Taxonomy" id="43658"/>
    <lineage>
        <taxon>Bacteria</taxon>
        <taxon>Pseudomonadati</taxon>
        <taxon>Pseudomonadota</taxon>
        <taxon>Gammaproteobacteria</taxon>
        <taxon>Alteromonadales</taxon>
        <taxon>Pseudoalteromonadaceae</taxon>
        <taxon>Pseudoalteromonas</taxon>
    </lineage>
</organism>
<dbReference type="RefSeq" id="WP_130246510.1">
    <property type="nucleotide sequence ID" value="NZ_PPUZ01000143.1"/>
</dbReference>
<dbReference type="AlphaFoldDB" id="A0A4Q7E1W8"/>
<proteinExistence type="predicted"/>
<accession>A0A4Q7E1W8</accession>
<dbReference type="Proteomes" id="UP000292345">
    <property type="component" value="Unassembled WGS sequence"/>
</dbReference>
<name>A0A4Q7E1W8_9GAMM</name>
<reference evidence="1 2" key="1">
    <citation type="submission" date="2018-01" db="EMBL/GenBank/DDBJ databases">
        <title>Co-occurrence of chitin degradation, pigmentation and bioactivity in marine Pseudoalteromonas.</title>
        <authorList>
            <person name="Paulsen S."/>
            <person name="Gram L."/>
            <person name="Machado H."/>
        </authorList>
    </citation>
    <scope>NUCLEOTIDE SEQUENCE [LARGE SCALE GENOMIC DNA]</scope>
    <source>
        <strain evidence="1 2">S1946</strain>
    </source>
</reference>
<evidence type="ECO:0000313" key="2">
    <source>
        <dbReference type="Proteomes" id="UP000292345"/>
    </source>
</evidence>
<gene>
    <name evidence="1" type="ORF">C3B51_23035</name>
</gene>
<protein>
    <submittedName>
        <fullName evidence="1">Uncharacterized protein</fullName>
    </submittedName>
</protein>
<evidence type="ECO:0000313" key="1">
    <source>
        <dbReference type="EMBL" id="RZM70313.1"/>
    </source>
</evidence>
<sequence>MSTLIFRLCEAADGSRFGCLSDRPEVPELFDLGYALANPNRYCTIPTQPQHSWVDEYSVEGEDFAPLTELEEIPREVKNAFNTLMSELISGVDVMFCSYALGNTQGLPVCDEVMDSHRATDFVLFPQAICQAHMPEIPAYLVCYSVPRDKPDDPALQQHRIYCQPGSFAFAQAFSAIIEQRGKAGLKPQGASPTDKRTAQQALNRFTDCLRAYHPAHQ</sequence>
<comment type="caution">
    <text evidence="1">The sequence shown here is derived from an EMBL/GenBank/DDBJ whole genome shotgun (WGS) entry which is preliminary data.</text>
</comment>
<dbReference type="EMBL" id="PPUZ01000143">
    <property type="protein sequence ID" value="RZM70313.1"/>
    <property type="molecule type" value="Genomic_DNA"/>
</dbReference>